<accession>A0AAN8ZVU6</accession>
<keyword evidence="1" id="KW-1133">Transmembrane helix</keyword>
<name>A0AAN8ZVU6_HALRR</name>
<feature type="non-terminal residue" evidence="2">
    <location>
        <position position="1"/>
    </location>
</feature>
<dbReference type="Proteomes" id="UP001381693">
    <property type="component" value="Unassembled WGS sequence"/>
</dbReference>
<sequence length="396" mass="44865">TIDKAESCLEYGATDAVWTPLPTIITFSVPTKEPWNVDFAFMSNSIAKGCVRIAAAKGGWMIYSKSDDCSTNETEFKLYLKQKIKDETKPHLHVDFINNSIEMHLIFDYFVKLFSLNVNSEWSGSAIENLILSVGGVHIFPVAYNCFGACPVLSLKPQNLKRIRNITDSTSLSFYGSYRFPFVIKIYAYNCSAKDKESEQFENFVSNVTHLTWNTVTADLTPARLQLTLNDESLFSQNIKDNPCASYKRVDLLLKDPSMLITDCEPTFSNKHRHTEFVFIFCVVSTAVLIIMITVLCICTCKLSNQVRKVTKENVKAIHNVTSTPNQSYSWPSSHQDRMLGAFSDVPPSSCHTMLSRQGTSDQLPRVSSEFREQMKKHCDDFSIYANLPSGRCHYY</sequence>
<gene>
    <name evidence="2" type="ORF">SK128_007567</name>
</gene>
<evidence type="ECO:0000313" key="3">
    <source>
        <dbReference type="Proteomes" id="UP001381693"/>
    </source>
</evidence>
<keyword evidence="3" id="KW-1185">Reference proteome</keyword>
<organism evidence="2 3">
    <name type="scientific">Halocaridina rubra</name>
    <name type="common">Hawaiian red shrimp</name>
    <dbReference type="NCBI Taxonomy" id="373956"/>
    <lineage>
        <taxon>Eukaryota</taxon>
        <taxon>Metazoa</taxon>
        <taxon>Ecdysozoa</taxon>
        <taxon>Arthropoda</taxon>
        <taxon>Crustacea</taxon>
        <taxon>Multicrustacea</taxon>
        <taxon>Malacostraca</taxon>
        <taxon>Eumalacostraca</taxon>
        <taxon>Eucarida</taxon>
        <taxon>Decapoda</taxon>
        <taxon>Pleocyemata</taxon>
        <taxon>Caridea</taxon>
        <taxon>Atyoidea</taxon>
        <taxon>Atyidae</taxon>
        <taxon>Halocaridina</taxon>
    </lineage>
</organism>
<evidence type="ECO:0000256" key="1">
    <source>
        <dbReference type="SAM" id="Phobius"/>
    </source>
</evidence>
<evidence type="ECO:0000313" key="2">
    <source>
        <dbReference type="EMBL" id="KAK7065364.1"/>
    </source>
</evidence>
<dbReference type="EMBL" id="JAXCGZ010020803">
    <property type="protein sequence ID" value="KAK7065364.1"/>
    <property type="molecule type" value="Genomic_DNA"/>
</dbReference>
<keyword evidence="1" id="KW-0472">Membrane</keyword>
<reference evidence="2 3" key="1">
    <citation type="submission" date="2023-11" db="EMBL/GenBank/DDBJ databases">
        <title>Halocaridina rubra genome assembly.</title>
        <authorList>
            <person name="Smith C."/>
        </authorList>
    </citation>
    <scope>NUCLEOTIDE SEQUENCE [LARGE SCALE GENOMIC DNA]</scope>
    <source>
        <strain evidence="2">EP-1</strain>
        <tissue evidence="2">Whole</tissue>
    </source>
</reference>
<comment type="caution">
    <text evidence="2">The sequence shown here is derived from an EMBL/GenBank/DDBJ whole genome shotgun (WGS) entry which is preliminary data.</text>
</comment>
<proteinExistence type="predicted"/>
<feature type="transmembrane region" description="Helical" evidence="1">
    <location>
        <begin position="277"/>
        <end position="299"/>
    </location>
</feature>
<protein>
    <submittedName>
        <fullName evidence="2">Uncharacterized protein</fullName>
    </submittedName>
</protein>
<keyword evidence="1" id="KW-0812">Transmembrane</keyword>
<dbReference type="AlphaFoldDB" id="A0AAN8ZVU6"/>